<comment type="caution">
    <text evidence="1">The sequence shown here is derived from an EMBL/GenBank/DDBJ whole genome shotgun (WGS) entry which is preliminary data.</text>
</comment>
<reference evidence="1" key="1">
    <citation type="submission" date="2021-06" db="EMBL/GenBank/DDBJ databases">
        <authorList>
            <person name="Kallberg Y."/>
            <person name="Tangrot J."/>
            <person name="Rosling A."/>
        </authorList>
    </citation>
    <scope>NUCLEOTIDE SEQUENCE</scope>
    <source>
        <strain evidence="1">CL551</strain>
    </source>
</reference>
<proteinExistence type="predicted"/>
<accession>A0A9N9N8H8</accession>
<gene>
    <name evidence="1" type="ORF">AMORRO_LOCUS12766</name>
</gene>
<keyword evidence="2" id="KW-1185">Reference proteome</keyword>
<sequence>MVPDPNQRKIIEANKVASEEFPRQLVNKQFLMPSLFFVDISAIQIYKLETGDEIILAPELAYILFEAKCDLTNELNTSYLGPKIPASQMIKLAKYSNEIIRKVVPPNVPQIIPPNVPQIIPPNVPQYIPHITQYIPHIILFRQIFRSYPI</sequence>
<dbReference type="Proteomes" id="UP000789342">
    <property type="component" value="Unassembled WGS sequence"/>
</dbReference>
<organism evidence="1 2">
    <name type="scientific">Acaulospora morrowiae</name>
    <dbReference type="NCBI Taxonomy" id="94023"/>
    <lineage>
        <taxon>Eukaryota</taxon>
        <taxon>Fungi</taxon>
        <taxon>Fungi incertae sedis</taxon>
        <taxon>Mucoromycota</taxon>
        <taxon>Glomeromycotina</taxon>
        <taxon>Glomeromycetes</taxon>
        <taxon>Diversisporales</taxon>
        <taxon>Acaulosporaceae</taxon>
        <taxon>Acaulospora</taxon>
    </lineage>
</organism>
<evidence type="ECO:0000313" key="1">
    <source>
        <dbReference type="EMBL" id="CAG8712277.1"/>
    </source>
</evidence>
<dbReference type="AlphaFoldDB" id="A0A9N9N8H8"/>
<dbReference type="EMBL" id="CAJVPV010019770">
    <property type="protein sequence ID" value="CAG8712277.1"/>
    <property type="molecule type" value="Genomic_DNA"/>
</dbReference>
<protein>
    <submittedName>
        <fullName evidence="1">5006_t:CDS:1</fullName>
    </submittedName>
</protein>
<name>A0A9N9N8H8_9GLOM</name>
<evidence type="ECO:0000313" key="2">
    <source>
        <dbReference type="Proteomes" id="UP000789342"/>
    </source>
</evidence>